<dbReference type="STRING" id="869213.GCA_000517085_01408"/>
<dbReference type="GO" id="GO:0008270">
    <property type="term" value="F:zinc ion binding"/>
    <property type="evidence" value="ECO:0007669"/>
    <property type="project" value="UniProtKB-KW"/>
</dbReference>
<dbReference type="PANTHER" id="PTHR10799">
    <property type="entry name" value="SNF2/RAD54 HELICASE FAMILY"/>
    <property type="match status" value="1"/>
</dbReference>
<dbReference type="Pfam" id="PF00176">
    <property type="entry name" value="SNF2-rel_dom"/>
    <property type="match status" value="1"/>
</dbReference>
<keyword evidence="2" id="KW-0479">Metal-binding</keyword>
<dbReference type="AlphaFoldDB" id="W7Y542"/>
<evidence type="ECO:0000313" key="6">
    <source>
        <dbReference type="EMBL" id="GAF03212.1"/>
    </source>
</evidence>
<dbReference type="Proteomes" id="UP000019402">
    <property type="component" value="Unassembled WGS sequence"/>
</dbReference>
<dbReference type="GO" id="GO:0016787">
    <property type="term" value="F:hydrolase activity"/>
    <property type="evidence" value="ECO:0007669"/>
    <property type="project" value="UniProtKB-KW"/>
</dbReference>
<protein>
    <submittedName>
        <fullName evidence="6">ATP-dependent helicase HepA</fullName>
    </submittedName>
</protein>
<accession>W7Y542</accession>
<dbReference type="InterPro" id="IPR000330">
    <property type="entry name" value="SNF2_N"/>
</dbReference>
<keyword evidence="6" id="KW-0547">Nucleotide-binding</keyword>
<dbReference type="GO" id="GO:0005524">
    <property type="term" value="F:ATP binding"/>
    <property type="evidence" value="ECO:0007669"/>
    <property type="project" value="InterPro"/>
</dbReference>
<dbReference type="PROSITE" id="PS51192">
    <property type="entry name" value="HELICASE_ATP_BIND_1"/>
    <property type="match status" value="1"/>
</dbReference>
<keyword evidence="2" id="KW-0862">Zinc</keyword>
<evidence type="ECO:0000313" key="7">
    <source>
        <dbReference type="Proteomes" id="UP000019402"/>
    </source>
</evidence>
<dbReference type="InterPro" id="IPR038718">
    <property type="entry name" value="SNF2-like_sf"/>
</dbReference>
<dbReference type="Gene3D" id="3.40.50.300">
    <property type="entry name" value="P-loop containing nucleotide triphosphate hydrolases"/>
    <property type="match status" value="1"/>
</dbReference>
<keyword evidence="7" id="KW-1185">Reference proteome</keyword>
<dbReference type="Pfam" id="PF00271">
    <property type="entry name" value="Helicase_C"/>
    <property type="match status" value="1"/>
</dbReference>
<dbReference type="SMART" id="SM00487">
    <property type="entry name" value="DEXDc"/>
    <property type="match status" value="1"/>
</dbReference>
<dbReference type="InterPro" id="IPR027417">
    <property type="entry name" value="P-loop_NTPase"/>
</dbReference>
<feature type="domain" description="Helicase ATP-binding" evidence="4">
    <location>
        <begin position="789"/>
        <end position="947"/>
    </location>
</feature>
<feature type="domain" description="SWIM-type" evidence="3">
    <location>
        <begin position="57"/>
        <end position="94"/>
    </location>
</feature>
<keyword evidence="6" id="KW-0067">ATP-binding</keyword>
<dbReference type="EMBL" id="BAMD01000019">
    <property type="protein sequence ID" value="GAF03212.1"/>
    <property type="molecule type" value="Genomic_DNA"/>
</dbReference>
<dbReference type="eggNOG" id="COG0553">
    <property type="taxonomic scope" value="Bacteria"/>
</dbReference>
<dbReference type="InterPro" id="IPR049730">
    <property type="entry name" value="SNF2/RAD54-like_C"/>
</dbReference>
<keyword evidence="6" id="KW-0347">Helicase</keyword>
<dbReference type="GO" id="GO:0004386">
    <property type="term" value="F:helicase activity"/>
    <property type="evidence" value="ECO:0007669"/>
    <property type="project" value="UniProtKB-KW"/>
</dbReference>
<evidence type="ECO:0000259" key="3">
    <source>
        <dbReference type="PROSITE" id="PS50966"/>
    </source>
</evidence>
<dbReference type="SUPFAM" id="SSF52540">
    <property type="entry name" value="P-loop containing nucleoside triphosphate hydrolases"/>
    <property type="match status" value="2"/>
</dbReference>
<dbReference type="InterPro" id="IPR001650">
    <property type="entry name" value="Helicase_C-like"/>
</dbReference>
<dbReference type="InterPro" id="IPR007527">
    <property type="entry name" value="Znf_SWIM"/>
</dbReference>
<comment type="caution">
    <text evidence="6">The sequence shown here is derived from an EMBL/GenBank/DDBJ whole genome shotgun (WGS) entry which is preliminary data.</text>
</comment>
<dbReference type="RefSeq" id="WP_052343053.1">
    <property type="nucleotide sequence ID" value="NZ_BAMD01000019.1"/>
</dbReference>
<name>W7Y542_9BACT</name>
<dbReference type="OrthoDB" id="9760715at2"/>
<reference evidence="6 7" key="1">
    <citation type="journal article" date="2014" name="Genome Announc.">
        <title>Draft Genome Sequence of Cytophaga fermentans JCM 21142T, a Facultative Anaerobe Isolated from Marine Mud.</title>
        <authorList>
            <person name="Starns D."/>
            <person name="Oshima K."/>
            <person name="Suda W."/>
            <person name="Iino T."/>
            <person name="Yuki M."/>
            <person name="Inoue J."/>
            <person name="Kitamura K."/>
            <person name="Iida T."/>
            <person name="Darby A."/>
            <person name="Hattori M."/>
            <person name="Ohkuma M."/>
        </authorList>
    </citation>
    <scope>NUCLEOTIDE SEQUENCE [LARGE SCALE GENOMIC DNA]</scope>
    <source>
        <strain evidence="6 7">JCM 21142</strain>
    </source>
</reference>
<dbReference type="InterPro" id="IPR014001">
    <property type="entry name" value="Helicase_ATP-bd"/>
</dbReference>
<dbReference type="SMART" id="SM00490">
    <property type="entry name" value="HELICc"/>
    <property type="match status" value="1"/>
</dbReference>
<organism evidence="6 7">
    <name type="scientific">Saccharicrinis fermentans DSM 9555 = JCM 21142</name>
    <dbReference type="NCBI Taxonomy" id="869213"/>
    <lineage>
        <taxon>Bacteria</taxon>
        <taxon>Pseudomonadati</taxon>
        <taxon>Bacteroidota</taxon>
        <taxon>Bacteroidia</taxon>
        <taxon>Marinilabiliales</taxon>
        <taxon>Marinilabiliaceae</taxon>
        <taxon>Saccharicrinis</taxon>
    </lineage>
</organism>
<keyword evidence="2" id="KW-0863">Zinc-finger</keyword>
<dbReference type="PROSITE" id="PS50966">
    <property type="entry name" value="ZF_SWIM"/>
    <property type="match status" value="1"/>
</dbReference>
<evidence type="ECO:0000256" key="1">
    <source>
        <dbReference type="ARBA" id="ARBA00022801"/>
    </source>
</evidence>
<feature type="domain" description="Helicase C-terminal" evidence="5">
    <location>
        <begin position="1071"/>
        <end position="1224"/>
    </location>
</feature>
<evidence type="ECO:0000256" key="2">
    <source>
        <dbReference type="PROSITE-ProRule" id="PRU00325"/>
    </source>
</evidence>
<dbReference type="CDD" id="cd18793">
    <property type="entry name" value="SF2_C_SNF"/>
    <property type="match status" value="1"/>
</dbReference>
<sequence length="1237" mass="143170">MSLSDSQEYIDRIIGIKASPQVIESGVQIYNNGEVVLKYANNASDTWHFQVQGAQLYTVSIKDLNRKDLKTTCSCATTWGSICEHSVAALMYIKDGGEHKPIESSQTTISSLRTAHGYLYEKFRFISIDDIEDNTSVSVINDILHGYNNLLLEDVIFGDDEITFEYTSYYDRQYATIKFINERVYISSSSKKPIPKLNKVEAHTLVLIARSANPDLLDILFSDKLEDKKRETLENYGLPATEDFGKFFTYVFHPDSGLVIQFRPDQTGLLPINPHVKTNFRLLIDEINKDDLMLEDIPRKNEERLLGFILQFNKDDYEEFDSAANFAVIPVVGKPNKERTQLTSHIERWDEYEDVDKVKVSKNAQEIIKCVEKLDNTRSPKTEFSIKRQMIHLLAKEKIVHYRTVSEFKVKKSELSNVEVLKQPVTAKYLAFEDDTFVGLKLVLNIDGEVVEAGEVDLFFRKARAFLYKGKIGVPVNYNVARHIEVWQQDLKMVKSHKRHFFNEIVMPLSKNFEIDFGNSGFEIDSVELDFRKKQVYLSELHDFLIITPQVEYHNGVSVMLNQSGNVLVDENGEVTEYKRNIELEEDFVNNIAELHPFFKEQVEDKRFYLHYDTFTEDMWFYRFFEHMQHMEVEVFGLKELKNFKYSPFAGKVSTTISSGQDWFEVDVKVSFGDTQVKLSDIKRAVLNQQKYIQLKDGRVGMLPNEWLHKLEKFFRHGEVRDGKLSVSKMRFAIIDELFEDIDDADILSDIAEKRQRLANFKEISHTQVPKQINAVLRGYQKEGLNWLNFLDEMGWGGILADDMGLGKTLQILTFLQHVVIKDQIPNIIVVPTTLLFNWENELAKFAPELKAYYHYGINRTKDINDFNDFDLIFTTYGVLLRDIDMLRQFKFNYAVLDESQAIKNPASRRFKAANLIQANNRIALSGTPIENSTFDLYAQMSFVNKGFFGGATGFKSQFSNAIDKEGDDNIAAELQRLIRPFILRRTKEKVASELPQKTEDVIYCEMENEQRKIYDAYRNEFKDKLLEQVENKGIEKSKLMVLEALTRMRQICDSPALLNDDSLASTESIKIKEIVQHITDKTAHHKILIFSQFVKMLGLIKTELNRRNIDYEYLDGQSTAVQREKSVNNFQENEDLRVFLISLKAGGTGLNLTAADYVYIVDPWWNPAVENQAIDRCYRIGQDKKVFAYRMICKDTVEEKILQLQRKKKKIAGDIVQTDENIMKTLQAEDIKDLFS</sequence>
<proteinExistence type="predicted"/>
<evidence type="ECO:0000259" key="5">
    <source>
        <dbReference type="PROSITE" id="PS51194"/>
    </source>
</evidence>
<dbReference type="Gene3D" id="3.40.50.10810">
    <property type="entry name" value="Tandem AAA-ATPase domain"/>
    <property type="match status" value="1"/>
</dbReference>
<gene>
    <name evidence="6" type="ORF">JCM21142_41877</name>
</gene>
<dbReference type="PROSITE" id="PS51194">
    <property type="entry name" value="HELICASE_CTER"/>
    <property type="match status" value="1"/>
</dbReference>
<evidence type="ECO:0000259" key="4">
    <source>
        <dbReference type="PROSITE" id="PS51192"/>
    </source>
</evidence>
<keyword evidence="1" id="KW-0378">Hydrolase</keyword>